<reference evidence="2" key="1">
    <citation type="submission" date="2016-07" db="EMBL/GenBank/DDBJ databases">
        <title>Frankia sp. NRRL B-16219 Genome sequencing.</title>
        <authorList>
            <person name="Ghodhbane-Gtari F."/>
            <person name="Swanson E."/>
            <person name="Gueddou A."/>
            <person name="Louati M."/>
            <person name="Nouioui I."/>
            <person name="Hezbri K."/>
            <person name="Abebe-Akele F."/>
            <person name="Simpson S."/>
            <person name="Morris K."/>
            <person name="Thomas K."/>
            <person name="Gtari M."/>
            <person name="Tisa L.S."/>
        </authorList>
    </citation>
    <scope>NUCLEOTIDE SEQUENCE [LARGE SCALE GENOMIC DNA]</scope>
    <source>
        <strain evidence="2">NRRL B-16219</strain>
    </source>
</reference>
<dbReference type="EMBL" id="MAXA01000036">
    <property type="protein sequence ID" value="OHV43090.1"/>
    <property type="molecule type" value="Genomic_DNA"/>
</dbReference>
<dbReference type="OrthoDB" id="4165317at2"/>
<protein>
    <recommendedName>
        <fullName evidence="3">DUF4192 domain-containing protein</fullName>
    </recommendedName>
</protein>
<evidence type="ECO:0000313" key="2">
    <source>
        <dbReference type="Proteomes" id="UP000179769"/>
    </source>
</evidence>
<gene>
    <name evidence="1" type="ORF">BBK14_10670</name>
</gene>
<accession>A0A1S1RA64</accession>
<dbReference type="RefSeq" id="WP_071060050.1">
    <property type="nucleotide sequence ID" value="NZ_MAXA01000036.1"/>
</dbReference>
<comment type="caution">
    <text evidence="1">The sequence shown here is derived from an EMBL/GenBank/DDBJ whole genome shotgun (WGS) entry which is preliminary data.</text>
</comment>
<name>A0A1S1RA64_9ACTN</name>
<sequence>MAGGDPHAIAAEDLPRLRLPYADGLITIDRVRRLPDSPVCRVRPGDPAEGSVVTLVDFVMADPAQAARTATALVRAADLTAVAVHARYAPTAAAALAVCFAGRVRDARAGRGLSVRIVVADHRPELSGPPPGSAGVVAVGGARGPAGAGAAGDADDAGTGLIRVPHIVAIHDWPNGPSGPQGGPKGPVGVTDRVVWEIMSADQHRAWLGGVPGPDRDGLERHLGGLVALAGLVRAPGAQVPHREEVLRALAGGPLTTEAVHRHPGPLLAAAAVLGNREA</sequence>
<keyword evidence="2" id="KW-1185">Reference proteome</keyword>
<proteinExistence type="predicted"/>
<evidence type="ECO:0008006" key="3">
    <source>
        <dbReference type="Google" id="ProtNLM"/>
    </source>
</evidence>
<dbReference type="Proteomes" id="UP000179769">
    <property type="component" value="Unassembled WGS sequence"/>
</dbReference>
<dbReference type="AlphaFoldDB" id="A0A1S1RA64"/>
<evidence type="ECO:0000313" key="1">
    <source>
        <dbReference type="EMBL" id="OHV43090.1"/>
    </source>
</evidence>
<organism evidence="1 2">
    <name type="scientific">Parafrankia soli</name>
    <dbReference type="NCBI Taxonomy" id="2599596"/>
    <lineage>
        <taxon>Bacteria</taxon>
        <taxon>Bacillati</taxon>
        <taxon>Actinomycetota</taxon>
        <taxon>Actinomycetes</taxon>
        <taxon>Frankiales</taxon>
        <taxon>Frankiaceae</taxon>
        <taxon>Parafrankia</taxon>
    </lineage>
</organism>